<evidence type="ECO:0000256" key="1">
    <source>
        <dbReference type="ARBA" id="ARBA00023118"/>
    </source>
</evidence>
<dbReference type="InterPro" id="IPR021124">
    <property type="entry name" value="CRISPR-assoc_prot_Cas5"/>
</dbReference>
<gene>
    <name evidence="2" type="ORF">SAMN05421784_1312</name>
</gene>
<dbReference type="STRING" id="351659.SAMN05421784_1312"/>
<dbReference type="AlphaFoldDB" id="A0A1I7JE05"/>
<dbReference type="OrthoDB" id="5704083at2"/>
<dbReference type="GO" id="GO:0051607">
    <property type="term" value="P:defense response to virus"/>
    <property type="evidence" value="ECO:0007669"/>
    <property type="project" value="UniProtKB-KW"/>
</dbReference>
<dbReference type="NCBIfam" id="TIGR01868">
    <property type="entry name" value="casD_Cas5e"/>
    <property type="match status" value="1"/>
</dbReference>
<dbReference type="EMBL" id="FPBJ01000031">
    <property type="protein sequence ID" value="SFU83407.1"/>
    <property type="molecule type" value="Genomic_DNA"/>
</dbReference>
<dbReference type="Pfam" id="PF09704">
    <property type="entry name" value="Cas_Cas5d"/>
    <property type="match status" value="1"/>
</dbReference>
<name>A0A1I7JE05_9GAMM</name>
<reference evidence="3" key="1">
    <citation type="submission" date="2016-10" db="EMBL/GenBank/DDBJ databases">
        <authorList>
            <person name="Varghese N."/>
            <person name="Submissions S."/>
        </authorList>
    </citation>
    <scope>NUCLEOTIDE SEQUENCE [LARGE SCALE GENOMIC DNA]</scope>
    <source>
        <strain evidence="3">DSM 18168</strain>
    </source>
</reference>
<dbReference type="NCBIfam" id="TIGR02593">
    <property type="entry name" value="CRISPR_cas5"/>
    <property type="match status" value="1"/>
</dbReference>
<protein>
    <submittedName>
        <fullName evidence="2">CRISPR system Cascade subunit CasD</fullName>
    </submittedName>
</protein>
<sequence>MKTYLVFRLYGALASWGVEAVGKDRPTASYPTRSAILGLLGAALGIRRDDEAQLAALQQSVKIAIKQRISGSLMRDYHTSQVPSQEKKRVHLTRKSELSDKSKLNTILSSRDYRTDGIWIIAISLTEQAHFTLNTLRDALIKPVFTLSLGRKSCPLALPMMPQLAEYSSLKSALDMPFPPLTQSKKADRYLFGLFGKYDEVSYFWEGEKDEINIPDITVLTNQLWDEPLSRSRWQFTQRTMHQLSIMEETDVSV</sequence>
<dbReference type="Gene3D" id="3.30.70.2660">
    <property type="match status" value="1"/>
</dbReference>
<dbReference type="Proteomes" id="UP000242496">
    <property type="component" value="Unassembled WGS sequence"/>
</dbReference>
<keyword evidence="1" id="KW-0051">Antiviral defense</keyword>
<dbReference type="InterPro" id="IPR013422">
    <property type="entry name" value="CRISPR-assoc_prot_Cas5_N"/>
</dbReference>
<accession>A0A1I7JE05</accession>
<dbReference type="RefSeq" id="WP_092552761.1">
    <property type="nucleotide sequence ID" value="NZ_CAWRBG010000077.1"/>
</dbReference>
<organism evidence="2 3">
    <name type="scientific">Xenorhabdus koppenhoeferi</name>
    <dbReference type="NCBI Taxonomy" id="351659"/>
    <lineage>
        <taxon>Bacteria</taxon>
        <taxon>Pseudomonadati</taxon>
        <taxon>Pseudomonadota</taxon>
        <taxon>Gammaproteobacteria</taxon>
        <taxon>Enterobacterales</taxon>
        <taxon>Morganellaceae</taxon>
        <taxon>Xenorhabdus</taxon>
    </lineage>
</organism>
<dbReference type="GO" id="GO:0003723">
    <property type="term" value="F:RNA binding"/>
    <property type="evidence" value="ECO:0007669"/>
    <property type="project" value="InterPro"/>
</dbReference>
<dbReference type="CDD" id="cd09645">
    <property type="entry name" value="Cas5_I-E"/>
    <property type="match status" value="1"/>
</dbReference>
<dbReference type="InterPro" id="IPR010147">
    <property type="entry name" value="CRISPR-assoc_prot_CasD"/>
</dbReference>
<proteinExistence type="predicted"/>
<evidence type="ECO:0000313" key="3">
    <source>
        <dbReference type="Proteomes" id="UP000242496"/>
    </source>
</evidence>
<evidence type="ECO:0000313" key="2">
    <source>
        <dbReference type="EMBL" id="SFU83407.1"/>
    </source>
</evidence>
<dbReference type="GO" id="GO:0043571">
    <property type="term" value="P:maintenance of CRISPR repeat elements"/>
    <property type="evidence" value="ECO:0007669"/>
    <property type="project" value="InterPro"/>
</dbReference>
<keyword evidence="3" id="KW-1185">Reference proteome</keyword>